<evidence type="ECO:0000313" key="3">
    <source>
        <dbReference type="RefSeq" id="XP_026683503.1"/>
    </source>
</evidence>
<proteinExistence type="predicted"/>
<protein>
    <submittedName>
        <fullName evidence="3">Uncharacterized protein LOC113469784</fullName>
    </submittedName>
</protein>
<dbReference type="GeneID" id="113469784"/>
<feature type="region of interest" description="Disordered" evidence="1">
    <location>
        <begin position="1"/>
        <end position="73"/>
    </location>
</feature>
<dbReference type="Proteomes" id="UP000079169">
    <property type="component" value="Unplaced"/>
</dbReference>
<feature type="region of interest" description="Disordered" evidence="1">
    <location>
        <begin position="106"/>
        <end position="137"/>
    </location>
</feature>
<reference evidence="3" key="1">
    <citation type="submission" date="2025-08" db="UniProtKB">
        <authorList>
            <consortium name="RefSeq"/>
        </authorList>
    </citation>
    <scope>IDENTIFICATION</scope>
</reference>
<keyword evidence="2" id="KW-1185">Reference proteome</keyword>
<feature type="compositionally biased region" description="Polar residues" evidence="1">
    <location>
        <begin position="21"/>
        <end position="40"/>
    </location>
</feature>
<dbReference type="KEGG" id="dci:113469784"/>
<dbReference type="AlphaFoldDB" id="A0A3Q0J970"/>
<evidence type="ECO:0000256" key="1">
    <source>
        <dbReference type="SAM" id="MobiDB-lite"/>
    </source>
</evidence>
<evidence type="ECO:0000313" key="2">
    <source>
        <dbReference type="Proteomes" id="UP000079169"/>
    </source>
</evidence>
<dbReference type="RefSeq" id="XP_026683503.1">
    <property type="nucleotide sequence ID" value="XM_026827702.1"/>
</dbReference>
<feature type="compositionally biased region" description="Basic and acidic residues" evidence="1">
    <location>
        <begin position="108"/>
        <end position="137"/>
    </location>
</feature>
<dbReference type="PaxDb" id="121845-A0A3Q0J970"/>
<name>A0A3Q0J970_DIACI</name>
<sequence>MKNEPWNPKTLPLESQERKQTQVSSKPKEATTSSTMKPTKQLSQSSLSISSVQSASSIASSADDNPSTPKTSFQKKVKLALLFPLKSLSSSKMTASSPIKIFRSHSHCRPETSLHRSDSTVHLSDREPPRGSRLDTDKENKYKTMPRLGMRRRSSMSDLDRITSLPDLVSSAQYRQGHSGPSSPVNIKPAAATSHTVLSGGKTSEVTGSIGDLMNLKKYYGSQSLKCFN</sequence>
<feature type="compositionally biased region" description="Low complexity" evidence="1">
    <location>
        <begin position="41"/>
        <end position="62"/>
    </location>
</feature>
<gene>
    <name evidence="3" type="primary">LOC113469784</name>
</gene>
<feature type="compositionally biased region" description="Polar residues" evidence="1">
    <location>
        <begin position="63"/>
        <end position="72"/>
    </location>
</feature>
<organism evidence="2 3">
    <name type="scientific">Diaphorina citri</name>
    <name type="common">Asian citrus psyllid</name>
    <dbReference type="NCBI Taxonomy" id="121845"/>
    <lineage>
        <taxon>Eukaryota</taxon>
        <taxon>Metazoa</taxon>
        <taxon>Ecdysozoa</taxon>
        <taxon>Arthropoda</taxon>
        <taxon>Hexapoda</taxon>
        <taxon>Insecta</taxon>
        <taxon>Pterygota</taxon>
        <taxon>Neoptera</taxon>
        <taxon>Paraneoptera</taxon>
        <taxon>Hemiptera</taxon>
        <taxon>Sternorrhyncha</taxon>
        <taxon>Psylloidea</taxon>
        <taxon>Psyllidae</taxon>
        <taxon>Diaphorininae</taxon>
        <taxon>Diaphorina</taxon>
    </lineage>
</organism>
<accession>A0A3Q0J970</accession>